<evidence type="ECO:0000256" key="1">
    <source>
        <dbReference type="SAM" id="MobiDB-lite"/>
    </source>
</evidence>
<dbReference type="EMBL" id="CP036291">
    <property type="protein sequence ID" value="QDU88619.1"/>
    <property type="molecule type" value="Genomic_DNA"/>
</dbReference>
<dbReference type="Gene3D" id="2.60.40.10">
    <property type="entry name" value="Immunoglobulins"/>
    <property type="match status" value="1"/>
</dbReference>
<evidence type="ECO:0008006" key="4">
    <source>
        <dbReference type="Google" id="ProtNLM"/>
    </source>
</evidence>
<reference evidence="2 3" key="1">
    <citation type="submission" date="2019-02" db="EMBL/GenBank/DDBJ databases">
        <title>Deep-cultivation of Planctomycetes and their phenomic and genomic characterization uncovers novel biology.</title>
        <authorList>
            <person name="Wiegand S."/>
            <person name="Jogler M."/>
            <person name="Boedeker C."/>
            <person name="Pinto D."/>
            <person name="Vollmers J."/>
            <person name="Rivas-Marin E."/>
            <person name="Kohn T."/>
            <person name="Peeters S.H."/>
            <person name="Heuer A."/>
            <person name="Rast P."/>
            <person name="Oberbeckmann S."/>
            <person name="Bunk B."/>
            <person name="Jeske O."/>
            <person name="Meyerdierks A."/>
            <person name="Storesund J.E."/>
            <person name="Kallscheuer N."/>
            <person name="Luecker S."/>
            <person name="Lage O.M."/>
            <person name="Pohl T."/>
            <person name="Merkel B.J."/>
            <person name="Hornburger P."/>
            <person name="Mueller R.-W."/>
            <person name="Bruemmer F."/>
            <person name="Labrenz M."/>
            <person name="Spormann A.M."/>
            <person name="Op den Camp H."/>
            <person name="Overmann J."/>
            <person name="Amann R."/>
            <person name="Jetten M.S.M."/>
            <person name="Mascher T."/>
            <person name="Medema M.H."/>
            <person name="Devos D.P."/>
            <person name="Kaster A.-K."/>
            <person name="Ovreas L."/>
            <person name="Rohde M."/>
            <person name="Galperin M.Y."/>
            <person name="Jogler C."/>
        </authorList>
    </citation>
    <scope>NUCLEOTIDE SEQUENCE [LARGE SCALE GENOMIC DNA]</scope>
    <source>
        <strain evidence="2 3">Pla175</strain>
    </source>
</reference>
<keyword evidence="3" id="KW-1185">Reference proteome</keyword>
<gene>
    <name evidence="2" type="ORF">Pla175_19990</name>
</gene>
<feature type="region of interest" description="Disordered" evidence="1">
    <location>
        <begin position="26"/>
        <end position="81"/>
    </location>
</feature>
<protein>
    <recommendedName>
        <fullName evidence="4">DUF4912 domain-containing protein</fullName>
    </recommendedName>
</protein>
<accession>A0A518DAW3</accession>
<dbReference type="KEGG" id="pnd:Pla175_19990"/>
<sequence>MARSEGVSGWHAMRKDELVDALVKAARRRKNAPERSSTKRATARTTGRGTRATAPTAKPRRTPARISSMNRTASERKNLAGDSAAARDRLVVMVRDPYWLHAVWELSPQSVERARSALGPAWHAARPVLRLFRVAADGSAKPLRQIEIHGGVRHWYIDVADPPSSFRLEIGYATSTAQFFSLARSNTVTTPTPGSEEMVDRNWADVADNADRIYAMSGGYSADGVSLELQELLEERLRRKLGRPSNTRYGAGAAVVGGETLKLALDAELIVFGSTSPNAHVTVQGEPAEIRPDGGFAVKIHLPERRQVIPVVASSPDGVEQRTVILGVERNTKVLDASSRDSNSI</sequence>
<evidence type="ECO:0000313" key="2">
    <source>
        <dbReference type="EMBL" id="QDU88619.1"/>
    </source>
</evidence>
<dbReference type="AlphaFoldDB" id="A0A518DAW3"/>
<evidence type="ECO:0000313" key="3">
    <source>
        <dbReference type="Proteomes" id="UP000317429"/>
    </source>
</evidence>
<organism evidence="2 3">
    <name type="scientific">Pirellulimonas nuda</name>
    <dbReference type="NCBI Taxonomy" id="2528009"/>
    <lineage>
        <taxon>Bacteria</taxon>
        <taxon>Pseudomonadati</taxon>
        <taxon>Planctomycetota</taxon>
        <taxon>Planctomycetia</taxon>
        <taxon>Pirellulales</taxon>
        <taxon>Lacipirellulaceae</taxon>
        <taxon>Pirellulimonas</taxon>
    </lineage>
</organism>
<proteinExistence type="predicted"/>
<dbReference type="InterPro" id="IPR032585">
    <property type="entry name" value="DUF4912"/>
</dbReference>
<dbReference type="Proteomes" id="UP000317429">
    <property type="component" value="Chromosome"/>
</dbReference>
<feature type="compositionally biased region" description="Low complexity" evidence="1">
    <location>
        <begin position="39"/>
        <end position="57"/>
    </location>
</feature>
<dbReference type="Pfam" id="PF16258">
    <property type="entry name" value="DUF4912"/>
    <property type="match status" value="1"/>
</dbReference>
<dbReference type="InterPro" id="IPR013783">
    <property type="entry name" value="Ig-like_fold"/>
</dbReference>
<name>A0A518DAW3_9BACT</name>